<evidence type="ECO:0000256" key="1">
    <source>
        <dbReference type="ARBA" id="ARBA00004496"/>
    </source>
</evidence>
<dbReference type="GO" id="GO:0006282">
    <property type="term" value="P:regulation of DNA repair"/>
    <property type="evidence" value="ECO:0007669"/>
    <property type="project" value="UniProtKB-UniRule"/>
</dbReference>
<organism evidence="9">
    <name type="scientific">Anaerococcus vaginalis</name>
    <dbReference type="NCBI Taxonomy" id="33037"/>
    <lineage>
        <taxon>Bacteria</taxon>
        <taxon>Bacillati</taxon>
        <taxon>Bacillota</taxon>
        <taxon>Tissierellia</taxon>
        <taxon>Tissierellales</taxon>
        <taxon>Peptoniphilaceae</taxon>
        <taxon>Anaerococcus</taxon>
    </lineage>
</organism>
<evidence type="ECO:0000256" key="4">
    <source>
        <dbReference type="ARBA" id="ARBA00022490"/>
    </source>
</evidence>
<keyword evidence="4 5" id="KW-0963">Cytoplasm</keyword>
<dbReference type="HAMAP" id="MF_01114">
    <property type="entry name" value="RecX"/>
    <property type="match status" value="1"/>
</dbReference>
<evidence type="ECO:0000256" key="5">
    <source>
        <dbReference type="HAMAP-Rule" id="MF_01114"/>
    </source>
</evidence>
<evidence type="ECO:0000259" key="6">
    <source>
        <dbReference type="Pfam" id="PF02631"/>
    </source>
</evidence>
<protein>
    <recommendedName>
        <fullName evidence="3 5">Regulatory protein RecX</fullName>
    </recommendedName>
</protein>
<dbReference type="EMBL" id="CACRSW010000027">
    <property type="protein sequence ID" value="VYT05659.1"/>
    <property type="molecule type" value="Genomic_DNA"/>
</dbReference>
<evidence type="ECO:0000256" key="3">
    <source>
        <dbReference type="ARBA" id="ARBA00018111"/>
    </source>
</evidence>
<evidence type="ECO:0000256" key="2">
    <source>
        <dbReference type="ARBA" id="ARBA00009695"/>
    </source>
</evidence>
<dbReference type="InterPro" id="IPR036388">
    <property type="entry name" value="WH-like_DNA-bd_sf"/>
</dbReference>
<gene>
    <name evidence="5 9" type="primary">recX</name>
    <name evidence="9" type="ORF">AVLFYP127_00668</name>
</gene>
<dbReference type="Pfam" id="PF02631">
    <property type="entry name" value="RecX_HTH2"/>
    <property type="match status" value="1"/>
</dbReference>
<dbReference type="RefSeq" id="WP_156329179.1">
    <property type="nucleotide sequence ID" value="NZ_CACRSW010000027.1"/>
</dbReference>
<reference evidence="9" key="1">
    <citation type="submission" date="2019-11" db="EMBL/GenBank/DDBJ databases">
        <authorList>
            <person name="Feng L."/>
        </authorList>
    </citation>
    <scope>NUCLEOTIDE SEQUENCE</scope>
    <source>
        <strain evidence="9">AvaginalisLFYP127</strain>
    </source>
</reference>
<dbReference type="Pfam" id="PF21982">
    <property type="entry name" value="RecX_HTH1"/>
    <property type="match status" value="1"/>
</dbReference>
<feature type="domain" description="RecX first three-helical" evidence="8">
    <location>
        <begin position="59"/>
        <end position="98"/>
    </location>
</feature>
<sequence length="198" mass="23379">MIVENIEYSDKYNLVKITISNEFFYISYDFFNDLALSVGKVIDFDLYKEILRENDFNRCKNEALKQLSYGAKTSFDLKKNLKEKKFNNDSISRVIDFLTEYNLIDDKAYVKSYINDKSRINNWSKGKIRYKLKAKFIDDSLIDTYLDEISDDEEYKKAYDAGLNKKESVNDKNKVYRFLASRGFSYDIISDVLGDLFK</sequence>
<dbReference type="InterPro" id="IPR053925">
    <property type="entry name" value="RecX_HTH_3rd"/>
</dbReference>
<accession>A0A6N2TL50</accession>
<dbReference type="InterPro" id="IPR003783">
    <property type="entry name" value="Regulatory_RecX"/>
</dbReference>
<name>A0A6N2TL50_9FIRM</name>
<dbReference type="InterPro" id="IPR053926">
    <property type="entry name" value="RecX_HTH_1st"/>
</dbReference>
<dbReference type="Pfam" id="PF21981">
    <property type="entry name" value="RecX_HTH3"/>
    <property type="match status" value="1"/>
</dbReference>
<feature type="domain" description="RecX third three-helical" evidence="7">
    <location>
        <begin position="164"/>
        <end position="193"/>
    </location>
</feature>
<dbReference type="AlphaFoldDB" id="A0A6N2TL50"/>
<comment type="function">
    <text evidence="5">Modulates RecA activity.</text>
</comment>
<dbReference type="GO" id="GO:0005737">
    <property type="term" value="C:cytoplasm"/>
    <property type="evidence" value="ECO:0007669"/>
    <property type="project" value="UniProtKB-SubCell"/>
</dbReference>
<evidence type="ECO:0000313" key="9">
    <source>
        <dbReference type="EMBL" id="VYT05659.1"/>
    </source>
</evidence>
<dbReference type="InterPro" id="IPR053924">
    <property type="entry name" value="RecX_HTH_2nd"/>
</dbReference>
<feature type="domain" description="RecX second three-helical" evidence="6">
    <location>
        <begin position="105"/>
        <end position="146"/>
    </location>
</feature>
<evidence type="ECO:0000259" key="8">
    <source>
        <dbReference type="Pfam" id="PF21982"/>
    </source>
</evidence>
<dbReference type="Gene3D" id="1.10.10.10">
    <property type="entry name" value="Winged helix-like DNA-binding domain superfamily/Winged helix DNA-binding domain"/>
    <property type="match status" value="3"/>
</dbReference>
<comment type="subcellular location">
    <subcellularLocation>
        <location evidence="1 5">Cytoplasm</location>
    </subcellularLocation>
</comment>
<dbReference type="PANTHER" id="PTHR33602">
    <property type="entry name" value="REGULATORY PROTEIN RECX FAMILY PROTEIN"/>
    <property type="match status" value="1"/>
</dbReference>
<proteinExistence type="inferred from homology"/>
<comment type="similarity">
    <text evidence="2 5">Belongs to the RecX family.</text>
</comment>
<dbReference type="PANTHER" id="PTHR33602:SF1">
    <property type="entry name" value="REGULATORY PROTEIN RECX FAMILY PROTEIN"/>
    <property type="match status" value="1"/>
</dbReference>
<evidence type="ECO:0000259" key="7">
    <source>
        <dbReference type="Pfam" id="PF21981"/>
    </source>
</evidence>